<evidence type="ECO:0000313" key="3">
    <source>
        <dbReference type="Proteomes" id="UP000470409"/>
    </source>
</evidence>
<comment type="caution">
    <text evidence="2">The sequence shown here is derived from an EMBL/GenBank/DDBJ whole genome shotgun (WGS) entry which is preliminary data.</text>
</comment>
<dbReference type="Proteomes" id="UP000470409">
    <property type="component" value="Unassembled WGS sequence"/>
</dbReference>
<proteinExistence type="predicted"/>
<evidence type="ECO:0000313" key="2">
    <source>
        <dbReference type="EMBL" id="KAB2442428.1"/>
    </source>
</evidence>
<organism evidence="2 3">
    <name type="scientific">Bacillus luti</name>
    <dbReference type="NCBI Taxonomy" id="2026191"/>
    <lineage>
        <taxon>Bacteria</taxon>
        <taxon>Bacillati</taxon>
        <taxon>Bacillota</taxon>
        <taxon>Bacilli</taxon>
        <taxon>Bacillales</taxon>
        <taxon>Bacillaceae</taxon>
        <taxon>Bacillus</taxon>
        <taxon>Bacillus cereus group</taxon>
    </lineage>
</organism>
<accession>A0A7V7S6U7</accession>
<feature type="coiled-coil region" evidence="1">
    <location>
        <begin position="19"/>
        <end position="46"/>
    </location>
</feature>
<evidence type="ECO:0000256" key="1">
    <source>
        <dbReference type="SAM" id="Coils"/>
    </source>
</evidence>
<keyword evidence="1" id="KW-0175">Coiled coil</keyword>
<gene>
    <name evidence="2" type="ORF">F8163_14555</name>
</gene>
<dbReference type="RefSeq" id="WP_151626460.1">
    <property type="nucleotide sequence ID" value="NZ_WBPG01000020.1"/>
</dbReference>
<dbReference type="AlphaFoldDB" id="A0A7V7S6U7"/>
<name>A0A7V7S6U7_9BACI</name>
<sequence length="126" mass="14542">MNFIEEIRKIENQIANTTGDLANQVIDELQAAKKQLERQMERVMLKTEVDLKSLDIIKEDNHTLQKNIREFHVLQTSIRNIASKLEGSFESKTGAAIQEVLKKHEKETSHNLLDKYIHLSNSCGKR</sequence>
<protein>
    <submittedName>
        <fullName evidence="2">Uncharacterized protein</fullName>
    </submittedName>
</protein>
<reference evidence="2 3" key="1">
    <citation type="submission" date="2019-10" db="EMBL/GenBank/DDBJ databases">
        <title>Bacillus from the desert of Cuatro Cinegas, Coahuila.</title>
        <authorList>
            <person name="Olmedo-Alvarez G."/>
            <person name="Saldana S."/>
            <person name="Barcelo D."/>
        </authorList>
    </citation>
    <scope>NUCLEOTIDE SEQUENCE [LARGE SCALE GENOMIC DNA]</scope>
    <source>
        <strain evidence="2 3">CH155b_5T</strain>
    </source>
</reference>
<dbReference type="EMBL" id="WBPG01000020">
    <property type="protein sequence ID" value="KAB2442428.1"/>
    <property type="molecule type" value="Genomic_DNA"/>
</dbReference>